<comment type="similarity">
    <text evidence="2">Belongs to the bacterial solute-binding protein SsuA/TauA family.</text>
</comment>
<evidence type="ECO:0000313" key="5">
    <source>
        <dbReference type="Proteomes" id="UP000007014"/>
    </source>
</evidence>
<evidence type="ECO:0008006" key="6">
    <source>
        <dbReference type="Google" id="ProtNLM"/>
    </source>
</evidence>
<dbReference type="KEGG" id="cme:CYME_CMD116C"/>
<dbReference type="OrthoDB" id="1363at2759"/>
<dbReference type="RefSeq" id="XP_005535474.1">
    <property type="nucleotide sequence ID" value="XM_005535417.1"/>
</dbReference>
<sequence length="289" mass="31181">MTLLRVGGVPEPFNEIFMQAQEGALPSTKLQVEFLGVAGGSGAALEMLAKCELDVAVTLTESAVARTKAAASGLAVHSVYVASPLAWGVAVSSKKTDWTDLNSLDAAVLRGESIRAGFSRRGSGSHLLLSVFASDRGWISTGIQNDILKSFECGSFDGLIQAAVAGDIDMFLWETCFTKECAATRQGLIRLVGEYAPSWPAFVLVCRDDAHVRAAVSELKREIEPLQRKFCTGEGLDILQNKYGFSLESAKLWLSRLQFAEPDEALSAEQWRSVERALELTAGSRSSSR</sequence>
<dbReference type="Gene3D" id="3.40.190.10">
    <property type="entry name" value="Periplasmic binding protein-like II"/>
    <property type="match status" value="2"/>
</dbReference>
<reference evidence="4 5" key="2">
    <citation type="journal article" date="2007" name="BMC Biol.">
        <title>A 100%-complete sequence reveals unusually simple genomic features in the hot-spring red alga Cyanidioschyzon merolae.</title>
        <authorList>
            <person name="Nozaki H."/>
            <person name="Takano H."/>
            <person name="Misumi O."/>
            <person name="Terasawa K."/>
            <person name="Matsuzaki M."/>
            <person name="Maruyama S."/>
            <person name="Nishida K."/>
            <person name="Yagisawa F."/>
            <person name="Yoshida Y."/>
            <person name="Fujiwara T."/>
            <person name="Takio S."/>
            <person name="Tamura K."/>
            <person name="Chung S.J."/>
            <person name="Nakamura S."/>
            <person name="Kuroiwa H."/>
            <person name="Tanaka K."/>
            <person name="Sato N."/>
            <person name="Kuroiwa T."/>
        </authorList>
    </citation>
    <scope>NUCLEOTIDE SEQUENCE [LARGE SCALE GENOMIC DNA]</scope>
    <source>
        <strain evidence="4 5">10D</strain>
    </source>
</reference>
<dbReference type="AlphaFoldDB" id="M1VF87"/>
<organism evidence="4 5">
    <name type="scientific">Cyanidioschyzon merolae (strain NIES-3377 / 10D)</name>
    <name type="common">Unicellular red alga</name>
    <dbReference type="NCBI Taxonomy" id="280699"/>
    <lineage>
        <taxon>Eukaryota</taxon>
        <taxon>Rhodophyta</taxon>
        <taxon>Bangiophyceae</taxon>
        <taxon>Cyanidiales</taxon>
        <taxon>Cyanidiaceae</taxon>
        <taxon>Cyanidioschyzon</taxon>
    </lineage>
</organism>
<protein>
    <recommendedName>
        <fullName evidence="6">SsuA/THI5-like domain-containing protein</fullName>
    </recommendedName>
</protein>
<keyword evidence="5" id="KW-1185">Reference proteome</keyword>
<keyword evidence="3" id="KW-0732">Signal</keyword>
<dbReference type="Gramene" id="CMD116CT">
    <property type="protein sequence ID" value="CMD116CT"/>
    <property type="gene ID" value="CMD116C"/>
</dbReference>
<accession>M1VF87</accession>
<evidence type="ECO:0000256" key="2">
    <source>
        <dbReference type="ARBA" id="ARBA00010742"/>
    </source>
</evidence>
<proteinExistence type="inferred from homology"/>
<evidence type="ECO:0000256" key="3">
    <source>
        <dbReference type="ARBA" id="ARBA00022729"/>
    </source>
</evidence>
<gene>
    <name evidence="4" type="ORF">CYME_CMD116C</name>
</gene>
<dbReference type="HOGENOM" id="CLU_061316_0_0_1"/>
<dbReference type="STRING" id="280699.M1VF87"/>
<dbReference type="Proteomes" id="UP000007014">
    <property type="component" value="Chromosome 4"/>
</dbReference>
<comment type="subcellular location">
    <subcellularLocation>
        <location evidence="1">Periplasm</location>
    </subcellularLocation>
</comment>
<reference evidence="4 5" key="1">
    <citation type="journal article" date="2004" name="Nature">
        <title>Genome sequence of the ultrasmall unicellular red alga Cyanidioschyzon merolae 10D.</title>
        <authorList>
            <person name="Matsuzaki M."/>
            <person name="Misumi O."/>
            <person name="Shin-i T."/>
            <person name="Maruyama S."/>
            <person name="Takahara M."/>
            <person name="Miyagishima S."/>
            <person name="Mori T."/>
            <person name="Nishida K."/>
            <person name="Yagisawa F."/>
            <person name="Nishida K."/>
            <person name="Yoshida Y."/>
            <person name="Nishimura Y."/>
            <person name="Nakao S."/>
            <person name="Kobayashi T."/>
            <person name="Momoyama Y."/>
            <person name="Higashiyama T."/>
            <person name="Minoda A."/>
            <person name="Sano M."/>
            <person name="Nomoto H."/>
            <person name="Oishi K."/>
            <person name="Hayashi H."/>
            <person name="Ohta F."/>
            <person name="Nishizaka S."/>
            <person name="Haga S."/>
            <person name="Miura S."/>
            <person name="Morishita T."/>
            <person name="Kabeya Y."/>
            <person name="Terasawa K."/>
            <person name="Suzuki Y."/>
            <person name="Ishii Y."/>
            <person name="Asakawa S."/>
            <person name="Takano H."/>
            <person name="Ohta N."/>
            <person name="Kuroiwa H."/>
            <person name="Tanaka K."/>
            <person name="Shimizu N."/>
            <person name="Sugano S."/>
            <person name="Sato N."/>
            <person name="Nozaki H."/>
            <person name="Ogasawara N."/>
            <person name="Kohara Y."/>
            <person name="Kuroiwa T."/>
        </authorList>
    </citation>
    <scope>NUCLEOTIDE SEQUENCE [LARGE SCALE GENOMIC DNA]</scope>
    <source>
        <strain evidence="4 5">10D</strain>
    </source>
</reference>
<dbReference type="OMA" id="HFNLPWH"/>
<name>M1VF87_CYAM1</name>
<dbReference type="GeneID" id="16992667"/>
<dbReference type="PANTHER" id="PTHR30024:SF47">
    <property type="entry name" value="TAURINE-BINDING PERIPLASMIC PROTEIN"/>
    <property type="match status" value="1"/>
</dbReference>
<dbReference type="SUPFAM" id="SSF53850">
    <property type="entry name" value="Periplasmic binding protein-like II"/>
    <property type="match status" value="1"/>
</dbReference>
<evidence type="ECO:0000256" key="1">
    <source>
        <dbReference type="ARBA" id="ARBA00004418"/>
    </source>
</evidence>
<dbReference type="EMBL" id="AP006486">
    <property type="protein sequence ID" value="BAM79188.1"/>
    <property type="molecule type" value="Genomic_DNA"/>
</dbReference>
<evidence type="ECO:0000313" key="4">
    <source>
        <dbReference type="EMBL" id="BAM79188.1"/>
    </source>
</evidence>
<dbReference type="PANTHER" id="PTHR30024">
    <property type="entry name" value="ALIPHATIC SULFONATES-BINDING PROTEIN-RELATED"/>
    <property type="match status" value="1"/>
</dbReference>